<dbReference type="InterPro" id="IPR011006">
    <property type="entry name" value="CheY-like_superfamily"/>
</dbReference>
<feature type="modified residue" description="4-aspartylphosphate" evidence="6">
    <location>
        <position position="52"/>
    </location>
</feature>
<dbReference type="SUPFAM" id="SSF52172">
    <property type="entry name" value="CheY-like"/>
    <property type="match status" value="1"/>
</dbReference>
<evidence type="ECO:0000259" key="8">
    <source>
        <dbReference type="PROSITE" id="PS50110"/>
    </source>
</evidence>
<dbReference type="OrthoDB" id="9127033at2"/>
<keyword evidence="5" id="KW-0804">Transcription</keyword>
<evidence type="ECO:0000256" key="1">
    <source>
        <dbReference type="ARBA" id="ARBA00022553"/>
    </source>
</evidence>
<evidence type="ECO:0000259" key="9">
    <source>
        <dbReference type="PROSITE" id="PS51063"/>
    </source>
</evidence>
<comment type="caution">
    <text evidence="10">The sequence shown here is derived from an EMBL/GenBank/DDBJ whole genome shotgun (WGS) entry which is preliminary data.</text>
</comment>
<dbReference type="PROSITE" id="PS51063">
    <property type="entry name" value="HTH_CRP_2"/>
    <property type="match status" value="1"/>
</dbReference>
<dbReference type="Proteomes" id="UP000318833">
    <property type="component" value="Unassembled WGS sequence"/>
</dbReference>
<gene>
    <name evidence="10" type="ORF">FOF46_18930</name>
</gene>
<dbReference type="Gene3D" id="1.10.10.10">
    <property type="entry name" value="Winged helix-like DNA-binding domain superfamily/Winged helix DNA-binding domain"/>
    <property type="match status" value="1"/>
</dbReference>
<dbReference type="PROSITE" id="PS50042">
    <property type="entry name" value="CNMP_BINDING_3"/>
    <property type="match status" value="1"/>
</dbReference>
<dbReference type="GO" id="GO:0000156">
    <property type="term" value="F:phosphorelay response regulator activity"/>
    <property type="evidence" value="ECO:0007669"/>
    <property type="project" value="TreeGrafter"/>
</dbReference>
<dbReference type="SMART" id="SM00419">
    <property type="entry name" value="HTH_CRP"/>
    <property type="match status" value="1"/>
</dbReference>
<dbReference type="SUPFAM" id="SSF51206">
    <property type="entry name" value="cAMP-binding domain-like"/>
    <property type="match status" value="1"/>
</dbReference>
<dbReference type="Pfam" id="PF13545">
    <property type="entry name" value="HTH_Crp_2"/>
    <property type="match status" value="1"/>
</dbReference>
<evidence type="ECO:0000256" key="2">
    <source>
        <dbReference type="ARBA" id="ARBA00023012"/>
    </source>
</evidence>
<keyword evidence="4" id="KW-0238">DNA-binding</keyword>
<evidence type="ECO:0000256" key="3">
    <source>
        <dbReference type="ARBA" id="ARBA00023015"/>
    </source>
</evidence>
<dbReference type="InterPro" id="IPR036390">
    <property type="entry name" value="WH_DNA-bd_sf"/>
</dbReference>
<dbReference type="GO" id="GO:0006355">
    <property type="term" value="P:regulation of DNA-templated transcription"/>
    <property type="evidence" value="ECO:0007669"/>
    <property type="project" value="InterPro"/>
</dbReference>
<sequence>MKTILLIEDDTALRENTAELLELSDYKVITSPNGKLGIAKAKEEKPDIIVCDIMMPEVDGYGVLEALSYDTNTNHIPFIFLSAKTEHKEIRKGMDLGADDYLTKPFEEDELLSAIESRLAKATIISRILEEQNQRTETKTEDEEGFRNLNELKNFFDDHGEISNFKKGGIIYKEGEHSNKIYLILKGVIKSHKMDESGKELITALYKADDFLGFSSFVDNTPYQESATAVEDTELAGISKNNLKEILEKSKNISLELMELLTDNLSEIKEQLLQMAYSSVRKKTAQTILQFAQVLNKKPEDSIKISRNDLASVAGIATESLIRTLSNFKKDGLIEIEGRNIRILDLAGLQLVE</sequence>
<dbReference type="Gene3D" id="3.40.50.2300">
    <property type="match status" value="1"/>
</dbReference>
<dbReference type="InterPro" id="IPR001789">
    <property type="entry name" value="Sig_transdc_resp-reg_receiver"/>
</dbReference>
<dbReference type="RefSeq" id="WP_143917545.1">
    <property type="nucleotide sequence ID" value="NZ_CANLFO010000013.1"/>
</dbReference>
<dbReference type="PANTHER" id="PTHR48111:SF4">
    <property type="entry name" value="DNA-BINDING DUAL TRANSCRIPTIONAL REGULATOR OMPR"/>
    <property type="match status" value="1"/>
</dbReference>
<dbReference type="InterPro" id="IPR012318">
    <property type="entry name" value="HTH_CRP"/>
</dbReference>
<evidence type="ECO:0000256" key="4">
    <source>
        <dbReference type="ARBA" id="ARBA00023125"/>
    </source>
</evidence>
<dbReference type="Pfam" id="PF00072">
    <property type="entry name" value="Response_reg"/>
    <property type="match status" value="1"/>
</dbReference>
<dbReference type="Gene3D" id="2.60.120.10">
    <property type="entry name" value="Jelly Rolls"/>
    <property type="match status" value="1"/>
</dbReference>
<keyword evidence="11" id="KW-1185">Reference proteome</keyword>
<dbReference type="Pfam" id="PF00027">
    <property type="entry name" value="cNMP_binding"/>
    <property type="match status" value="1"/>
</dbReference>
<keyword evidence="2" id="KW-0902">Two-component regulatory system</keyword>
<reference evidence="10 11" key="1">
    <citation type="submission" date="2019-07" db="EMBL/GenBank/DDBJ databases">
        <title>The draft genome sequence of Aquimarina algiphila M91.</title>
        <authorList>
            <person name="Meng X."/>
        </authorList>
    </citation>
    <scope>NUCLEOTIDE SEQUENCE [LARGE SCALE GENOMIC DNA]</scope>
    <source>
        <strain evidence="10 11">M91</strain>
    </source>
</reference>
<dbReference type="InterPro" id="IPR014710">
    <property type="entry name" value="RmlC-like_jellyroll"/>
</dbReference>
<dbReference type="CDD" id="cd00038">
    <property type="entry name" value="CAP_ED"/>
    <property type="match status" value="1"/>
</dbReference>
<protein>
    <submittedName>
        <fullName evidence="10">Response regulator</fullName>
    </submittedName>
</protein>
<organism evidence="10 11">
    <name type="scientific">Aquimarina algiphila</name>
    <dbReference type="NCBI Taxonomy" id="2047982"/>
    <lineage>
        <taxon>Bacteria</taxon>
        <taxon>Pseudomonadati</taxon>
        <taxon>Bacteroidota</taxon>
        <taxon>Flavobacteriia</taxon>
        <taxon>Flavobacteriales</taxon>
        <taxon>Flavobacteriaceae</taxon>
        <taxon>Aquimarina</taxon>
    </lineage>
</organism>
<dbReference type="PROSITE" id="PS50110">
    <property type="entry name" value="RESPONSE_REGULATORY"/>
    <property type="match status" value="1"/>
</dbReference>
<dbReference type="GO" id="GO:0005829">
    <property type="term" value="C:cytosol"/>
    <property type="evidence" value="ECO:0007669"/>
    <property type="project" value="TreeGrafter"/>
</dbReference>
<dbReference type="InterPro" id="IPR039420">
    <property type="entry name" value="WalR-like"/>
</dbReference>
<dbReference type="SMART" id="SM00448">
    <property type="entry name" value="REC"/>
    <property type="match status" value="1"/>
</dbReference>
<dbReference type="AlphaFoldDB" id="A0A554VGL5"/>
<evidence type="ECO:0000313" key="11">
    <source>
        <dbReference type="Proteomes" id="UP000318833"/>
    </source>
</evidence>
<proteinExistence type="predicted"/>
<dbReference type="SMART" id="SM00100">
    <property type="entry name" value="cNMP"/>
    <property type="match status" value="1"/>
</dbReference>
<dbReference type="GO" id="GO:0032993">
    <property type="term" value="C:protein-DNA complex"/>
    <property type="evidence" value="ECO:0007669"/>
    <property type="project" value="TreeGrafter"/>
</dbReference>
<dbReference type="EMBL" id="VLNR01000044">
    <property type="protein sequence ID" value="TSE06543.1"/>
    <property type="molecule type" value="Genomic_DNA"/>
</dbReference>
<evidence type="ECO:0000256" key="5">
    <source>
        <dbReference type="ARBA" id="ARBA00023163"/>
    </source>
</evidence>
<feature type="domain" description="HTH crp-type" evidence="9">
    <location>
        <begin position="278"/>
        <end position="347"/>
    </location>
</feature>
<evidence type="ECO:0000259" key="7">
    <source>
        <dbReference type="PROSITE" id="PS50042"/>
    </source>
</evidence>
<name>A0A554VGL5_9FLAO</name>
<keyword evidence="1 6" id="KW-0597">Phosphoprotein</keyword>
<accession>A0A554VGL5</accession>
<dbReference type="InterPro" id="IPR000595">
    <property type="entry name" value="cNMP-bd_dom"/>
</dbReference>
<dbReference type="InterPro" id="IPR036388">
    <property type="entry name" value="WH-like_DNA-bd_sf"/>
</dbReference>
<dbReference type="PANTHER" id="PTHR48111">
    <property type="entry name" value="REGULATOR OF RPOS"/>
    <property type="match status" value="1"/>
</dbReference>
<dbReference type="SUPFAM" id="SSF46785">
    <property type="entry name" value="Winged helix' DNA-binding domain"/>
    <property type="match status" value="1"/>
</dbReference>
<feature type="domain" description="Response regulatory" evidence="8">
    <location>
        <begin position="3"/>
        <end position="119"/>
    </location>
</feature>
<dbReference type="InterPro" id="IPR018490">
    <property type="entry name" value="cNMP-bd_dom_sf"/>
</dbReference>
<dbReference type="GO" id="GO:0000976">
    <property type="term" value="F:transcription cis-regulatory region binding"/>
    <property type="evidence" value="ECO:0007669"/>
    <property type="project" value="TreeGrafter"/>
</dbReference>
<evidence type="ECO:0000313" key="10">
    <source>
        <dbReference type="EMBL" id="TSE06543.1"/>
    </source>
</evidence>
<keyword evidence="3" id="KW-0805">Transcription regulation</keyword>
<evidence type="ECO:0000256" key="6">
    <source>
        <dbReference type="PROSITE-ProRule" id="PRU00169"/>
    </source>
</evidence>
<feature type="domain" description="Cyclic nucleotide-binding" evidence="7">
    <location>
        <begin position="165"/>
        <end position="264"/>
    </location>
</feature>